<dbReference type="PANTHER" id="PTHR12526">
    <property type="entry name" value="GLYCOSYLTRANSFERASE"/>
    <property type="match status" value="1"/>
</dbReference>
<dbReference type="OrthoDB" id="9813214at2"/>
<accession>A0A845L4E0</accession>
<reference evidence="4 5" key="1">
    <citation type="submission" date="2020-01" db="EMBL/GenBank/DDBJ databases">
        <title>Whole-genome sequence of Heliobacterium undosum DSM 13378.</title>
        <authorList>
            <person name="Kyndt J.A."/>
            <person name="Meyer T.E."/>
        </authorList>
    </citation>
    <scope>NUCLEOTIDE SEQUENCE [LARGE SCALE GENOMIC DNA]</scope>
    <source>
        <strain evidence="4 5">DSM 13378</strain>
    </source>
</reference>
<dbReference type="CDD" id="cd03794">
    <property type="entry name" value="GT4_WbuB-like"/>
    <property type="match status" value="1"/>
</dbReference>
<protein>
    <submittedName>
        <fullName evidence="4">Glycosyltransferase</fullName>
    </submittedName>
</protein>
<dbReference type="InterPro" id="IPR028098">
    <property type="entry name" value="Glyco_trans_4-like_N"/>
</dbReference>
<evidence type="ECO:0000259" key="3">
    <source>
        <dbReference type="Pfam" id="PF13579"/>
    </source>
</evidence>
<dbReference type="Pfam" id="PF13692">
    <property type="entry name" value="Glyco_trans_1_4"/>
    <property type="match status" value="1"/>
</dbReference>
<feature type="domain" description="Glycosyltransferase subfamily 4-like N-terminal" evidence="3">
    <location>
        <begin position="20"/>
        <end position="192"/>
    </location>
</feature>
<dbReference type="RefSeq" id="WP_161257044.1">
    <property type="nucleotide sequence ID" value="NZ_WXEY01000005.1"/>
</dbReference>
<keyword evidence="5" id="KW-1185">Reference proteome</keyword>
<dbReference type="Proteomes" id="UP000463470">
    <property type="component" value="Unassembled WGS sequence"/>
</dbReference>
<evidence type="ECO:0000256" key="1">
    <source>
        <dbReference type="ARBA" id="ARBA00022676"/>
    </source>
</evidence>
<sequence length="411" mass="46710">MNGRYDAIMLVANGIIHDPRVTKEATSLASAGYSVLVIGIQPERAVNGETTDRKEWQMALTQSPPWLSAWLARSRGKKIELLVKGVHVLFANFRMIQIAARNGARVLHAHDLNTLPAAWVLKQFRRCAHVVYDSHELWVEQNPAWPDWFKKIQGQLERLLLRSVSSVITVNEGIRKELRRRYPHLPECHVLENYVPLEREVRPTGTPGPEKTTGNPLRVLYHGGYLPGRGLEVVLEAAERLRGMEIDFYFRGYGPLEQSMKAFIERNALPRVHMLPAIKMKELVREARHFDVGIVPYLPNCRNSELALPNKLFEYMAAGLAVVSSDLPEIRRIHSQAAFGLLYRAGSPDSLAEALKSLCEDRGQLISMRANAVEWIYHQGNWGKVSHRLIEIYDRLGCSPTREKAKEAKHE</sequence>
<dbReference type="EMBL" id="WXEY01000005">
    <property type="protein sequence ID" value="MZP29500.1"/>
    <property type="molecule type" value="Genomic_DNA"/>
</dbReference>
<dbReference type="SUPFAM" id="SSF53756">
    <property type="entry name" value="UDP-Glycosyltransferase/glycogen phosphorylase"/>
    <property type="match status" value="1"/>
</dbReference>
<dbReference type="AlphaFoldDB" id="A0A845L4E0"/>
<keyword evidence="2 4" id="KW-0808">Transferase</keyword>
<dbReference type="Pfam" id="PF13579">
    <property type="entry name" value="Glyco_trans_4_4"/>
    <property type="match status" value="1"/>
</dbReference>
<gene>
    <name evidence="4" type="ORF">GTO91_07245</name>
</gene>
<evidence type="ECO:0000313" key="4">
    <source>
        <dbReference type="EMBL" id="MZP29500.1"/>
    </source>
</evidence>
<dbReference type="PANTHER" id="PTHR12526:SF629">
    <property type="entry name" value="TEICHURONIC ACID BIOSYNTHESIS GLYCOSYLTRANSFERASE TUAH-RELATED"/>
    <property type="match status" value="1"/>
</dbReference>
<proteinExistence type="predicted"/>
<organism evidence="4 5">
    <name type="scientific">Heliomicrobium undosum</name>
    <dbReference type="NCBI Taxonomy" id="121734"/>
    <lineage>
        <taxon>Bacteria</taxon>
        <taxon>Bacillati</taxon>
        <taxon>Bacillota</taxon>
        <taxon>Clostridia</taxon>
        <taxon>Eubacteriales</taxon>
        <taxon>Heliobacteriaceae</taxon>
        <taxon>Heliomicrobium</taxon>
    </lineage>
</organism>
<keyword evidence="1" id="KW-0328">Glycosyltransferase</keyword>
<name>A0A845L4E0_9FIRM</name>
<dbReference type="Gene3D" id="3.40.50.2000">
    <property type="entry name" value="Glycogen Phosphorylase B"/>
    <property type="match status" value="2"/>
</dbReference>
<comment type="caution">
    <text evidence="4">The sequence shown here is derived from an EMBL/GenBank/DDBJ whole genome shotgun (WGS) entry which is preliminary data.</text>
</comment>
<evidence type="ECO:0000313" key="5">
    <source>
        <dbReference type="Proteomes" id="UP000463470"/>
    </source>
</evidence>
<dbReference type="GO" id="GO:0016757">
    <property type="term" value="F:glycosyltransferase activity"/>
    <property type="evidence" value="ECO:0007669"/>
    <property type="project" value="UniProtKB-KW"/>
</dbReference>
<evidence type="ECO:0000256" key="2">
    <source>
        <dbReference type="ARBA" id="ARBA00022679"/>
    </source>
</evidence>